<dbReference type="EMBL" id="AP022610">
    <property type="protein sequence ID" value="BBZ27904.1"/>
    <property type="molecule type" value="Genomic_DNA"/>
</dbReference>
<dbReference type="FunFam" id="3.40.50.300:FF:000032">
    <property type="entry name" value="Export ABC transporter ATP-binding protein"/>
    <property type="match status" value="1"/>
</dbReference>
<dbReference type="InterPro" id="IPR017911">
    <property type="entry name" value="MacB-like_ATP-bd"/>
</dbReference>
<reference evidence="6 7" key="1">
    <citation type="journal article" date="2019" name="Emerg. Microbes Infect.">
        <title>Comprehensive subspecies identification of 175 nontuberculous mycobacteria species based on 7547 genomic profiles.</title>
        <authorList>
            <person name="Matsumoto Y."/>
            <person name="Kinjo T."/>
            <person name="Motooka D."/>
            <person name="Nabeya D."/>
            <person name="Jung N."/>
            <person name="Uechi K."/>
            <person name="Horii T."/>
            <person name="Iida T."/>
            <person name="Fujita J."/>
            <person name="Nakamura S."/>
        </authorList>
    </citation>
    <scope>NUCLEOTIDE SEQUENCE [LARGE SCALE GENOMIC DNA]</scope>
    <source>
        <strain evidence="6 7">JCM 13574</strain>
    </source>
</reference>
<dbReference type="Pfam" id="PF00005">
    <property type="entry name" value="ABC_tran"/>
    <property type="match status" value="1"/>
</dbReference>
<dbReference type="Proteomes" id="UP000466517">
    <property type="component" value="Chromosome"/>
</dbReference>
<evidence type="ECO:0000259" key="5">
    <source>
        <dbReference type="PROSITE" id="PS50893"/>
    </source>
</evidence>
<dbReference type="PROSITE" id="PS50893">
    <property type="entry name" value="ABC_TRANSPORTER_2"/>
    <property type="match status" value="1"/>
</dbReference>
<dbReference type="GO" id="GO:0016887">
    <property type="term" value="F:ATP hydrolysis activity"/>
    <property type="evidence" value="ECO:0007669"/>
    <property type="project" value="InterPro"/>
</dbReference>
<dbReference type="RefSeq" id="WP_246240551.1">
    <property type="nucleotide sequence ID" value="NZ_AP022610.1"/>
</dbReference>
<dbReference type="CDD" id="cd03255">
    <property type="entry name" value="ABC_MJ0796_LolCDE_FtsE"/>
    <property type="match status" value="1"/>
</dbReference>
<dbReference type="GO" id="GO:0022857">
    <property type="term" value="F:transmembrane transporter activity"/>
    <property type="evidence" value="ECO:0007669"/>
    <property type="project" value="TreeGrafter"/>
</dbReference>
<dbReference type="KEGG" id="mmag:MMAD_21990"/>
<dbReference type="GO" id="GO:0098796">
    <property type="term" value="C:membrane protein complex"/>
    <property type="evidence" value="ECO:0007669"/>
    <property type="project" value="UniProtKB-ARBA"/>
</dbReference>
<dbReference type="PANTHER" id="PTHR24220">
    <property type="entry name" value="IMPORT ATP-BINDING PROTEIN"/>
    <property type="match status" value="1"/>
</dbReference>
<accession>A0A7I7XFC8</accession>
<dbReference type="InterPro" id="IPR003593">
    <property type="entry name" value="AAA+_ATPase"/>
</dbReference>
<evidence type="ECO:0000256" key="1">
    <source>
        <dbReference type="ARBA" id="ARBA00022448"/>
    </source>
</evidence>
<keyword evidence="7" id="KW-1185">Reference proteome</keyword>
<sequence length="250" mass="26785">MTVTKDTDGGTDVAAATGPASSAPTDASPVIEISDVWKLHKLGDEVVKALVAAELRVMPGEFVCLMGPSGSGKSTLLNIIGGLDRPTKGSVMVAGKDTGLLTESQFAALRHDTIGFIFQSYNLIPFLSAVENVELPLMFEPYDRKSLRKRALELLDLVGLSHRIDHQPTKMSGGEQQRTAIARSLISNPTLVLADEPTANLDHKTGETVVRMLRDLCSTIGVTVVASTHDPIVAEEASRVVRMRDGQIVN</sequence>
<evidence type="ECO:0000313" key="6">
    <source>
        <dbReference type="EMBL" id="BBZ27904.1"/>
    </source>
</evidence>
<protein>
    <submittedName>
        <fullName evidence="6">ABC transporter ATP-binding protein</fullName>
    </submittedName>
</protein>
<dbReference type="InterPro" id="IPR015854">
    <property type="entry name" value="ABC_transpr_LolD-like"/>
</dbReference>
<organism evidence="6 7">
    <name type="scientific">Mycolicibacterium madagascariense</name>
    <dbReference type="NCBI Taxonomy" id="212765"/>
    <lineage>
        <taxon>Bacteria</taxon>
        <taxon>Bacillati</taxon>
        <taxon>Actinomycetota</taxon>
        <taxon>Actinomycetes</taxon>
        <taxon>Mycobacteriales</taxon>
        <taxon>Mycobacteriaceae</taxon>
        <taxon>Mycolicibacterium</taxon>
    </lineage>
</organism>
<evidence type="ECO:0000256" key="2">
    <source>
        <dbReference type="ARBA" id="ARBA00022741"/>
    </source>
</evidence>
<evidence type="ECO:0000256" key="4">
    <source>
        <dbReference type="SAM" id="MobiDB-lite"/>
    </source>
</evidence>
<evidence type="ECO:0000256" key="3">
    <source>
        <dbReference type="ARBA" id="ARBA00022840"/>
    </source>
</evidence>
<gene>
    <name evidence="6" type="ORF">MMAD_21990</name>
</gene>
<dbReference type="InterPro" id="IPR003439">
    <property type="entry name" value="ABC_transporter-like_ATP-bd"/>
</dbReference>
<proteinExistence type="predicted"/>
<dbReference type="SMART" id="SM00382">
    <property type="entry name" value="AAA"/>
    <property type="match status" value="1"/>
</dbReference>
<feature type="region of interest" description="Disordered" evidence="4">
    <location>
        <begin position="1"/>
        <end position="26"/>
    </location>
</feature>
<dbReference type="GO" id="GO:0005524">
    <property type="term" value="F:ATP binding"/>
    <property type="evidence" value="ECO:0007669"/>
    <property type="project" value="UniProtKB-KW"/>
</dbReference>
<dbReference type="InterPro" id="IPR027417">
    <property type="entry name" value="P-loop_NTPase"/>
</dbReference>
<dbReference type="Gene3D" id="3.40.50.300">
    <property type="entry name" value="P-loop containing nucleotide triphosphate hydrolases"/>
    <property type="match status" value="1"/>
</dbReference>
<keyword evidence="2" id="KW-0547">Nucleotide-binding</keyword>
<dbReference type="SUPFAM" id="SSF52540">
    <property type="entry name" value="P-loop containing nucleoside triphosphate hydrolases"/>
    <property type="match status" value="1"/>
</dbReference>
<dbReference type="PANTHER" id="PTHR24220:SF86">
    <property type="entry name" value="ABC TRANSPORTER ABCH.1"/>
    <property type="match status" value="1"/>
</dbReference>
<keyword evidence="1" id="KW-0813">Transport</keyword>
<keyword evidence="3 6" id="KW-0067">ATP-binding</keyword>
<name>A0A7I7XFC8_9MYCO</name>
<evidence type="ECO:0000313" key="7">
    <source>
        <dbReference type="Proteomes" id="UP000466517"/>
    </source>
</evidence>
<feature type="compositionally biased region" description="Low complexity" evidence="4">
    <location>
        <begin position="9"/>
        <end position="26"/>
    </location>
</feature>
<dbReference type="AlphaFoldDB" id="A0A7I7XFC8"/>
<dbReference type="GO" id="GO:0005886">
    <property type="term" value="C:plasma membrane"/>
    <property type="evidence" value="ECO:0007669"/>
    <property type="project" value="TreeGrafter"/>
</dbReference>
<feature type="domain" description="ABC transporter" evidence="5">
    <location>
        <begin position="31"/>
        <end position="249"/>
    </location>
</feature>